<feature type="region of interest" description="Disordered" evidence="2">
    <location>
        <begin position="278"/>
        <end position="326"/>
    </location>
</feature>
<keyword evidence="1" id="KW-0175">Coiled coil</keyword>
<feature type="region of interest" description="Disordered" evidence="2">
    <location>
        <begin position="339"/>
        <end position="376"/>
    </location>
</feature>
<gene>
    <name evidence="3" type="ORF">NG792_18590</name>
</gene>
<organism evidence="3 4">
    <name type="scientific">Laspinema olomoucense D3b</name>
    <dbReference type="NCBI Taxonomy" id="2953688"/>
    <lineage>
        <taxon>Bacteria</taxon>
        <taxon>Bacillati</taxon>
        <taxon>Cyanobacteriota</taxon>
        <taxon>Cyanophyceae</taxon>
        <taxon>Oscillatoriophycideae</taxon>
        <taxon>Oscillatoriales</taxon>
        <taxon>Laspinemataceae</taxon>
        <taxon>Laspinema</taxon>
        <taxon>Laspinema olomoucense</taxon>
    </lineage>
</organism>
<sequence>MSDAENPTNNKKEPIAPQELRQIEPAFQPAEPIVKPEISQDLGPEEDWETVEFPYAISIDALLVNSEEEERSAAILRNTESIGEAIARINAPTLSSAASPEAILLEQLQQENLELDGRVEQLETLLHECRQSLQQQRSQALDRQKLLDRRTLELKSITGQIEQLSEHIHSATKQIQQQQQQIAALGTQLQISQEIRAQLERECALTQQRYHEQSQILVQTQTACQDLRARLHRQQRHTLQFKAALEKCIETPLEKASAIASLRQSTLEEPTEVVETGAKEAIANPNPANTTLFPKADPIKPWSLADSDQTEPRQQPVPEVKSGANLSKIRLPLSARGEHLQPFPSHIPTQETIPEQPSPKNETPSKDSENQQPVWEDLDSLIEKPHLEPKRDRPVILAPATPVLSLHLPSAPVVSPLTDRIGDRTLDPSIQGEQTPAPVQREPLLTGNSEVQLLLQAKAFSQQPQSPTPSPIQLPGEPPQMGQLQANLESNTPSPSGGSNPSPWPAPVVYPVRSAQKKRNSFSAVELPSFSNKK</sequence>
<dbReference type="Proteomes" id="UP001525961">
    <property type="component" value="Unassembled WGS sequence"/>
</dbReference>
<evidence type="ECO:0000256" key="1">
    <source>
        <dbReference type="SAM" id="Coils"/>
    </source>
</evidence>
<accession>A0ABT2NAJ8</accession>
<feature type="region of interest" description="Disordered" evidence="2">
    <location>
        <begin position="1"/>
        <end position="31"/>
    </location>
</feature>
<reference evidence="3 4" key="1">
    <citation type="journal article" date="2022" name="Front. Microbiol.">
        <title>High genomic differentiation and limited gene flow indicate recent cryptic speciation within the genus Laspinema (cyanobacteria).</title>
        <authorList>
            <person name="Stanojkovic A."/>
            <person name="Skoupy S."/>
            <person name="Skaloud P."/>
            <person name="Dvorak P."/>
        </authorList>
    </citation>
    <scope>NUCLEOTIDE SEQUENCE [LARGE SCALE GENOMIC DNA]</scope>
    <source>
        <strain evidence="3 4">D3b</strain>
    </source>
</reference>
<feature type="compositionally biased region" description="Polar residues" evidence="2">
    <location>
        <begin position="347"/>
        <end position="362"/>
    </location>
</feature>
<feature type="coiled-coil region" evidence="1">
    <location>
        <begin position="105"/>
        <end position="209"/>
    </location>
</feature>
<evidence type="ECO:0000313" key="4">
    <source>
        <dbReference type="Proteomes" id="UP001525961"/>
    </source>
</evidence>
<protein>
    <submittedName>
        <fullName evidence="3">Uncharacterized protein</fullName>
    </submittedName>
</protein>
<comment type="caution">
    <text evidence="3">The sequence shown here is derived from an EMBL/GenBank/DDBJ whole genome shotgun (WGS) entry which is preliminary data.</text>
</comment>
<feature type="compositionally biased region" description="Low complexity" evidence="2">
    <location>
        <begin position="490"/>
        <end position="501"/>
    </location>
</feature>
<feature type="region of interest" description="Disordered" evidence="2">
    <location>
        <begin position="413"/>
        <end position="534"/>
    </location>
</feature>
<dbReference type="RefSeq" id="WP_261236391.1">
    <property type="nucleotide sequence ID" value="NZ_JAMXFA010000027.1"/>
</dbReference>
<feature type="compositionally biased region" description="Pro residues" evidence="2">
    <location>
        <begin position="466"/>
        <end position="478"/>
    </location>
</feature>
<proteinExistence type="predicted"/>
<evidence type="ECO:0000256" key="2">
    <source>
        <dbReference type="SAM" id="MobiDB-lite"/>
    </source>
</evidence>
<keyword evidence="4" id="KW-1185">Reference proteome</keyword>
<dbReference type="EMBL" id="JAMXFA010000027">
    <property type="protein sequence ID" value="MCT7979729.1"/>
    <property type="molecule type" value="Genomic_DNA"/>
</dbReference>
<name>A0ABT2NAJ8_9CYAN</name>
<evidence type="ECO:0000313" key="3">
    <source>
        <dbReference type="EMBL" id="MCT7979729.1"/>
    </source>
</evidence>